<evidence type="ECO:0000259" key="6">
    <source>
        <dbReference type="Pfam" id="PF02776"/>
    </source>
</evidence>
<proteinExistence type="inferred from homology"/>
<dbReference type="GO" id="GO:0102481">
    <property type="term" value="F:3D-(3,5/4)-trihydroxycyclohexane-1,2-dione hydrolase activity"/>
    <property type="evidence" value="ECO:0007669"/>
    <property type="project" value="UniProtKB-EC"/>
</dbReference>
<keyword evidence="8" id="KW-1185">Reference proteome</keyword>
<feature type="domain" description="Thiamine pyrophosphate enzyme N-terminal TPP-binding" evidence="6">
    <location>
        <begin position="31"/>
        <end position="124"/>
    </location>
</feature>
<feature type="domain" description="Thiamine pyrophosphate enzyme central" evidence="4">
    <location>
        <begin position="219"/>
        <end position="353"/>
    </location>
</feature>
<dbReference type="Gene3D" id="3.40.50.1220">
    <property type="entry name" value="TPP-binding domain"/>
    <property type="match status" value="1"/>
</dbReference>
<dbReference type="SUPFAM" id="SSF52518">
    <property type="entry name" value="Thiamin diphosphate-binding fold (THDP-binding)"/>
    <property type="match status" value="2"/>
</dbReference>
<dbReference type="InterPro" id="IPR012001">
    <property type="entry name" value="Thiamin_PyroP_enz_TPP-bd_dom"/>
</dbReference>
<protein>
    <submittedName>
        <fullName evidence="7">3D-(3,5/4)-trihydroxycyclohexane-1,2-dione acylhydrolase (Decyclizing)</fullName>
        <ecNumber evidence="7">3.7.1.22</ecNumber>
    </submittedName>
</protein>
<dbReference type="SUPFAM" id="SSF52467">
    <property type="entry name" value="DHS-like NAD/FAD-binding domain"/>
    <property type="match status" value="1"/>
</dbReference>
<dbReference type="PANTHER" id="PTHR18968">
    <property type="entry name" value="THIAMINE PYROPHOSPHATE ENZYMES"/>
    <property type="match status" value="1"/>
</dbReference>
<dbReference type="InterPro" id="IPR011766">
    <property type="entry name" value="TPP_enzyme_TPP-bd"/>
</dbReference>
<dbReference type="Gene3D" id="3.40.50.970">
    <property type="match status" value="2"/>
</dbReference>
<keyword evidence="2 3" id="KW-0786">Thiamine pyrophosphate</keyword>
<dbReference type="InterPro" id="IPR045229">
    <property type="entry name" value="TPP_enz"/>
</dbReference>
<dbReference type="Pfam" id="PF02776">
    <property type="entry name" value="TPP_enzyme_N"/>
    <property type="match status" value="1"/>
</dbReference>
<dbReference type="EMBL" id="CP119078">
    <property type="protein sequence ID" value="WED42856.1"/>
    <property type="molecule type" value="Genomic_DNA"/>
</dbReference>
<gene>
    <name evidence="7" type="primary">iolD</name>
    <name evidence="7" type="ORF">PXX05_13275</name>
</gene>
<evidence type="ECO:0000259" key="4">
    <source>
        <dbReference type="Pfam" id="PF00205"/>
    </source>
</evidence>
<dbReference type="EC" id="3.7.1.22" evidence="7"/>
<dbReference type="RefSeq" id="WP_275088672.1">
    <property type="nucleotide sequence ID" value="NZ_CP119078.1"/>
</dbReference>
<feature type="domain" description="Thiamine pyrophosphate enzyme TPP-binding" evidence="5">
    <location>
        <begin position="418"/>
        <end position="577"/>
    </location>
</feature>
<keyword evidence="7" id="KW-0378">Hydrolase</keyword>
<dbReference type="InterPro" id="IPR029061">
    <property type="entry name" value="THDP-binding"/>
</dbReference>
<dbReference type="Pfam" id="PF02775">
    <property type="entry name" value="TPP_enzyme_C"/>
    <property type="match status" value="1"/>
</dbReference>
<sequence>MNKNRLTMAQALLRFLANQYVVIDDKEYRFVEGIFGIFGHGNVTGIGEALEYDSYGLTYYQGHNEQGMAHIATAFAKQMNRLKIFACTSSIGPGATNMVTAAATATTNRIPLLLLPGDIFSCRQPDPVLQQLEVPYDYTISVNDCFKPVSRYWDRISRPEQLMTACINAFRVLTDPVETGAVTLCLPQDVQSECYDYPELFFAKRTWEIERRLVSHEAIERAAAYLKKAKMPLIVAGGGVHYSFATEALAEFALKHGIPVAETQAGKSALPALHAMNIGGLGVTGSEAANCIAAEADVILVVGSRLQDFTTASKWAFKNDQCQLIHLNVSRYDAVKMNSLALTGDAKWGLEQLSAVLGSYKTEDAYQKLIQLYKAEWNKEVNRVCSIPAATAGGLHQTAVIGLLNEFVGIDDVIVGAAGSLPGDLHRLWRSKHPKDYHLEYAYSCMGYEIAAGLGVRFAKANAPGEVYVLVGDGSFIMLHSELLTCIQEKKKITVILFDNHGYQCIRNLQEAHGSQGFGNEFRYRQPNSNRLDGDYLTIDFCQYAAALGAKTMYADSYTTFTSALNEAREQTSSCVIVLPVLPKTMSEGYQTWWRVGVAEMSQSKEVMHAHLKMCKQLQDVKVY</sequence>
<evidence type="ECO:0000256" key="1">
    <source>
        <dbReference type="ARBA" id="ARBA00007812"/>
    </source>
</evidence>
<dbReference type="InterPro" id="IPR012000">
    <property type="entry name" value="Thiamin_PyroP_enz_cen_dom"/>
</dbReference>
<comment type="similarity">
    <text evidence="1 3">Belongs to the TPP enzyme family.</text>
</comment>
<dbReference type="CDD" id="cd07035">
    <property type="entry name" value="TPP_PYR_POX_like"/>
    <property type="match status" value="1"/>
</dbReference>
<dbReference type="CDD" id="cd02003">
    <property type="entry name" value="TPP_IolD"/>
    <property type="match status" value="1"/>
</dbReference>
<reference evidence="7 8" key="1">
    <citation type="submission" date="2023-02" db="EMBL/GenBank/DDBJ databases">
        <title>Genome Sequence of L. cardiaca H63T.</title>
        <authorList>
            <person name="Lopez A.E."/>
            <person name="Cianciotto N.P."/>
        </authorList>
    </citation>
    <scope>NUCLEOTIDE SEQUENCE [LARGE SCALE GENOMIC DNA]</scope>
    <source>
        <strain evidence="7 8">H63</strain>
    </source>
</reference>
<dbReference type="Proteomes" id="UP001222087">
    <property type="component" value="Chromosome"/>
</dbReference>
<evidence type="ECO:0000256" key="3">
    <source>
        <dbReference type="RuleBase" id="RU362132"/>
    </source>
</evidence>
<dbReference type="NCBIfam" id="TIGR04377">
    <property type="entry name" value="myo_inos_iolD"/>
    <property type="match status" value="1"/>
</dbReference>
<dbReference type="InterPro" id="IPR029035">
    <property type="entry name" value="DHS-like_NAD/FAD-binding_dom"/>
</dbReference>
<dbReference type="InterPro" id="IPR030817">
    <property type="entry name" value="Myo_inos_IolD"/>
</dbReference>
<evidence type="ECO:0000256" key="2">
    <source>
        <dbReference type="ARBA" id="ARBA00023052"/>
    </source>
</evidence>
<name>A0ABY8ASV5_9GAMM</name>
<evidence type="ECO:0000313" key="7">
    <source>
        <dbReference type="EMBL" id="WED42856.1"/>
    </source>
</evidence>
<dbReference type="Pfam" id="PF00205">
    <property type="entry name" value="TPP_enzyme_M"/>
    <property type="match status" value="1"/>
</dbReference>
<dbReference type="PANTHER" id="PTHR18968:SF9">
    <property type="entry name" value="3D-(3,5_4)-TRIHYDROXYCYCLOHEXANE-1,2-DIONE HYDROLASE"/>
    <property type="match status" value="1"/>
</dbReference>
<organism evidence="7 8">
    <name type="scientific">Legionella cardiaca</name>
    <dbReference type="NCBI Taxonomy" id="1071983"/>
    <lineage>
        <taxon>Bacteria</taxon>
        <taxon>Pseudomonadati</taxon>
        <taxon>Pseudomonadota</taxon>
        <taxon>Gammaproteobacteria</taxon>
        <taxon>Legionellales</taxon>
        <taxon>Legionellaceae</taxon>
        <taxon>Legionella</taxon>
    </lineage>
</organism>
<accession>A0ABY8ASV5</accession>
<evidence type="ECO:0000259" key="5">
    <source>
        <dbReference type="Pfam" id="PF02775"/>
    </source>
</evidence>
<evidence type="ECO:0000313" key="8">
    <source>
        <dbReference type="Proteomes" id="UP001222087"/>
    </source>
</evidence>